<organism evidence="1 2">
    <name type="scientific">Novosphingobium flavum</name>
    <dbReference type="NCBI Taxonomy" id="1778672"/>
    <lineage>
        <taxon>Bacteria</taxon>
        <taxon>Pseudomonadati</taxon>
        <taxon>Pseudomonadota</taxon>
        <taxon>Alphaproteobacteria</taxon>
        <taxon>Sphingomonadales</taxon>
        <taxon>Sphingomonadaceae</taxon>
        <taxon>Novosphingobium</taxon>
    </lineage>
</organism>
<proteinExistence type="predicted"/>
<accession>A0A7X1FTM4</accession>
<comment type="caution">
    <text evidence="1">The sequence shown here is derived from an EMBL/GenBank/DDBJ whole genome shotgun (WGS) entry which is preliminary data.</text>
</comment>
<keyword evidence="2" id="KW-1185">Reference proteome</keyword>
<dbReference type="InterPro" id="IPR038301">
    <property type="entry name" value="AraC-like_sf"/>
</dbReference>
<sequence length="159" mass="18225">MEHTSNLNPRIIESLYVEGLMLSDDVRAAFDLSRRPELDGECGREDEGRIALSCEALRTTTRMMHAVAWLLNHRAYLNGEISAFQLKRHGRIAGGLPEADPERLALLEPDVRELIRATERFYARLVRLDTGWREREQASHGDAVPAIRRLRDRLSRSVH</sequence>
<evidence type="ECO:0000313" key="2">
    <source>
        <dbReference type="Proteomes" id="UP000566813"/>
    </source>
</evidence>
<evidence type="ECO:0000313" key="1">
    <source>
        <dbReference type="EMBL" id="MBC2666766.1"/>
    </source>
</evidence>
<dbReference type="Pfam" id="PF07323">
    <property type="entry name" value="DUF1465"/>
    <property type="match status" value="1"/>
</dbReference>
<dbReference type="Proteomes" id="UP000566813">
    <property type="component" value="Unassembled WGS sequence"/>
</dbReference>
<dbReference type="RefSeq" id="WP_185665070.1">
    <property type="nucleotide sequence ID" value="NZ_JACLAW010000012.1"/>
</dbReference>
<protein>
    <submittedName>
        <fullName evidence="1">DUF1465 family protein</fullName>
    </submittedName>
</protein>
<gene>
    <name evidence="1" type="ORF">H7F51_14700</name>
</gene>
<dbReference type="EMBL" id="JACLAW010000012">
    <property type="protein sequence ID" value="MBC2666766.1"/>
    <property type="molecule type" value="Genomic_DNA"/>
</dbReference>
<reference evidence="1 2" key="1">
    <citation type="submission" date="2020-08" db="EMBL/GenBank/DDBJ databases">
        <title>The genome sequence of type strain Novosphingobium flavum NBRC 111647.</title>
        <authorList>
            <person name="Liu Y."/>
        </authorList>
    </citation>
    <scope>NUCLEOTIDE SEQUENCE [LARGE SCALE GENOMIC DNA]</scope>
    <source>
        <strain evidence="1 2">NBRC 111647</strain>
    </source>
</reference>
<dbReference type="AlphaFoldDB" id="A0A7X1FTM4"/>
<name>A0A7X1FTM4_9SPHN</name>
<dbReference type="InterPro" id="IPR010848">
    <property type="entry name" value="DUF1465"/>
</dbReference>
<dbReference type="Gene3D" id="1.10.8.930">
    <property type="entry name" value="Protein of unknown function DUF1465"/>
    <property type="match status" value="1"/>
</dbReference>